<name>A0A645CJ81_9ZZZZ</name>
<sequence length="313" mass="35000">MLNLFDAHCDTLLRCYEQGGGLWERPGGHIDLARTRKFGCYAQFFAIFGSPEDMPGKDLRQVFLRQHGIISQEIKHNEDYISLCRNGSEAQKAFAAGKTAAFLSVEGGELLGCDIAWLERARKMGVRSVNITWNHANVLSGSCAEERDRGLSDRGRVFVRRLRALGMFADLSHISDKGFWDVAEMECGPLFASHSNSRSVFFNRRNLTDEQFTAIIRSGGAAGINMFAEFLGEGADLDTVVAHIEHFLALGGEKNICIGGDWDGMNRLPKGMDGIWDMDRLCERLLQRNYSQTLVDAVFFTNLMRVVNEVCTI</sequence>
<dbReference type="PANTHER" id="PTHR10443:SF12">
    <property type="entry name" value="DIPEPTIDASE"/>
    <property type="match status" value="1"/>
</dbReference>
<dbReference type="GO" id="GO:0006508">
    <property type="term" value="P:proteolysis"/>
    <property type="evidence" value="ECO:0007669"/>
    <property type="project" value="InterPro"/>
</dbReference>
<dbReference type="AlphaFoldDB" id="A0A645CJ81"/>
<evidence type="ECO:0008006" key="2">
    <source>
        <dbReference type="Google" id="ProtNLM"/>
    </source>
</evidence>
<accession>A0A645CJ81</accession>
<evidence type="ECO:0000313" key="1">
    <source>
        <dbReference type="EMBL" id="MPM76968.1"/>
    </source>
</evidence>
<reference evidence="1" key="1">
    <citation type="submission" date="2019-08" db="EMBL/GenBank/DDBJ databases">
        <authorList>
            <person name="Kucharzyk K."/>
            <person name="Murdoch R.W."/>
            <person name="Higgins S."/>
            <person name="Loffler F."/>
        </authorList>
    </citation>
    <scope>NUCLEOTIDE SEQUENCE</scope>
</reference>
<protein>
    <recommendedName>
        <fullName evidence="2">Membrane dipeptidase</fullName>
    </recommendedName>
</protein>
<dbReference type="InterPro" id="IPR032466">
    <property type="entry name" value="Metal_Hydrolase"/>
</dbReference>
<dbReference type="EMBL" id="VSSQ01027626">
    <property type="protein sequence ID" value="MPM76968.1"/>
    <property type="molecule type" value="Genomic_DNA"/>
</dbReference>
<organism evidence="1">
    <name type="scientific">bioreactor metagenome</name>
    <dbReference type="NCBI Taxonomy" id="1076179"/>
    <lineage>
        <taxon>unclassified sequences</taxon>
        <taxon>metagenomes</taxon>
        <taxon>ecological metagenomes</taxon>
    </lineage>
</organism>
<gene>
    <name evidence="1" type="ORF">SDC9_123967</name>
</gene>
<dbReference type="GO" id="GO:0070573">
    <property type="term" value="F:metallodipeptidase activity"/>
    <property type="evidence" value="ECO:0007669"/>
    <property type="project" value="InterPro"/>
</dbReference>
<dbReference type="PANTHER" id="PTHR10443">
    <property type="entry name" value="MICROSOMAL DIPEPTIDASE"/>
    <property type="match status" value="1"/>
</dbReference>
<dbReference type="Pfam" id="PF01244">
    <property type="entry name" value="Peptidase_M19"/>
    <property type="match status" value="1"/>
</dbReference>
<dbReference type="InterPro" id="IPR008257">
    <property type="entry name" value="Pept_M19"/>
</dbReference>
<dbReference type="SUPFAM" id="SSF51556">
    <property type="entry name" value="Metallo-dependent hydrolases"/>
    <property type="match status" value="1"/>
</dbReference>
<proteinExistence type="predicted"/>
<dbReference type="PROSITE" id="PS51365">
    <property type="entry name" value="RENAL_DIPEPTIDASE_2"/>
    <property type="match status" value="1"/>
</dbReference>
<comment type="caution">
    <text evidence="1">The sequence shown here is derived from an EMBL/GenBank/DDBJ whole genome shotgun (WGS) entry which is preliminary data.</text>
</comment>
<dbReference type="CDD" id="cd01301">
    <property type="entry name" value="rDP_like"/>
    <property type="match status" value="1"/>
</dbReference>
<dbReference type="Gene3D" id="3.20.20.140">
    <property type="entry name" value="Metal-dependent hydrolases"/>
    <property type="match status" value="1"/>
</dbReference>